<dbReference type="HAMAP" id="MF_00163">
    <property type="entry name" value="Pep_deformylase"/>
    <property type="match status" value="1"/>
</dbReference>
<dbReference type="PRINTS" id="PR01576">
    <property type="entry name" value="PDEFORMYLASE"/>
</dbReference>
<dbReference type="EC" id="3.5.1.88" evidence="2"/>
<comment type="caution">
    <text evidence="3">The sequence shown here is derived from an EMBL/GenBank/DDBJ whole genome shotgun (WGS) entry which is preliminary data.</text>
</comment>
<feature type="binding site" evidence="2">
    <location>
        <position position="88"/>
    </location>
    <ligand>
        <name>Fe cation</name>
        <dbReference type="ChEBI" id="CHEBI:24875"/>
    </ligand>
</feature>
<feature type="active site" evidence="2">
    <location>
        <position position="131"/>
    </location>
</feature>
<dbReference type="NCBIfam" id="TIGR00079">
    <property type="entry name" value="pept_deformyl"/>
    <property type="match status" value="1"/>
</dbReference>
<dbReference type="GO" id="GO:0046872">
    <property type="term" value="F:metal ion binding"/>
    <property type="evidence" value="ECO:0007669"/>
    <property type="project" value="UniProtKB-KW"/>
</dbReference>
<dbReference type="PANTHER" id="PTHR10458:SF22">
    <property type="entry name" value="PEPTIDE DEFORMYLASE"/>
    <property type="match status" value="1"/>
</dbReference>
<sequence length="162" mass="18287">MLDLVTLPDDRLHEVSNPVANIDGTLEKLVHDMIETMQLSKGIGLAGVQIGRMDRLFVVGVPDDKPRAFINPIITARSSELSDYEEGCLSIPGVYADVTRPESVQVTAWDEQGREFSLEASGLLARVIQHEYDHLDGTLFYEYLRPGSQKRLLRLYEKRMRA</sequence>
<dbReference type="PANTHER" id="PTHR10458">
    <property type="entry name" value="PEPTIDE DEFORMYLASE"/>
    <property type="match status" value="1"/>
</dbReference>
<comment type="cofactor">
    <cofactor evidence="2">
        <name>Fe(2+)</name>
        <dbReference type="ChEBI" id="CHEBI:29033"/>
    </cofactor>
    <text evidence="2">Binds 1 Fe(2+) ion.</text>
</comment>
<organism evidence="3 4">
    <name type="scientific">Spirochaeta lutea</name>
    <dbReference type="NCBI Taxonomy" id="1480694"/>
    <lineage>
        <taxon>Bacteria</taxon>
        <taxon>Pseudomonadati</taxon>
        <taxon>Spirochaetota</taxon>
        <taxon>Spirochaetia</taxon>
        <taxon>Spirochaetales</taxon>
        <taxon>Spirochaetaceae</taxon>
        <taxon>Spirochaeta</taxon>
    </lineage>
</organism>
<dbReference type="NCBIfam" id="NF001159">
    <property type="entry name" value="PRK00150.1-3"/>
    <property type="match status" value="1"/>
</dbReference>
<dbReference type="OrthoDB" id="9784988at2"/>
<dbReference type="InterPro" id="IPR036821">
    <property type="entry name" value="Peptide_deformylase_sf"/>
</dbReference>
<keyword evidence="2" id="KW-0378">Hydrolase</keyword>
<dbReference type="CDD" id="cd00487">
    <property type="entry name" value="Pep_deformylase"/>
    <property type="match status" value="1"/>
</dbReference>
<name>A0A098QW42_9SPIO</name>
<dbReference type="STRING" id="1480694.DC28_14555"/>
<reference evidence="3 4" key="1">
    <citation type="submission" date="2014-05" db="EMBL/GenBank/DDBJ databases">
        <title>De novo Genome Sequence of Spirocheata sp.</title>
        <authorList>
            <person name="Shivani Y."/>
            <person name="Subhash Y."/>
            <person name="Tushar L."/>
            <person name="Sasikala C."/>
            <person name="Ramana C.V."/>
        </authorList>
    </citation>
    <scope>NUCLEOTIDE SEQUENCE [LARGE SCALE GENOMIC DNA]</scope>
    <source>
        <strain evidence="3 4">JC230</strain>
    </source>
</reference>
<dbReference type="Proteomes" id="UP000029692">
    <property type="component" value="Unassembled WGS sequence"/>
</dbReference>
<comment type="catalytic activity">
    <reaction evidence="2">
        <text>N-terminal N-formyl-L-methionyl-[peptide] + H2O = N-terminal L-methionyl-[peptide] + formate</text>
        <dbReference type="Rhea" id="RHEA:24420"/>
        <dbReference type="Rhea" id="RHEA-COMP:10639"/>
        <dbReference type="Rhea" id="RHEA-COMP:10640"/>
        <dbReference type="ChEBI" id="CHEBI:15377"/>
        <dbReference type="ChEBI" id="CHEBI:15740"/>
        <dbReference type="ChEBI" id="CHEBI:49298"/>
        <dbReference type="ChEBI" id="CHEBI:64731"/>
        <dbReference type="EC" id="3.5.1.88"/>
    </reaction>
</comment>
<protein>
    <recommendedName>
        <fullName evidence="2">Peptide deformylase</fullName>
        <shortName evidence="2">PDF</shortName>
        <ecNumber evidence="2">3.5.1.88</ecNumber>
    </recommendedName>
    <alternativeName>
        <fullName evidence="2">Polypeptide deformylase</fullName>
    </alternativeName>
</protein>
<evidence type="ECO:0000313" key="3">
    <source>
        <dbReference type="EMBL" id="KGE70722.1"/>
    </source>
</evidence>
<feature type="binding site" evidence="2">
    <location>
        <position position="130"/>
    </location>
    <ligand>
        <name>Fe cation</name>
        <dbReference type="ChEBI" id="CHEBI:24875"/>
    </ligand>
</feature>
<dbReference type="GO" id="GO:0042586">
    <property type="term" value="F:peptide deformylase activity"/>
    <property type="evidence" value="ECO:0007669"/>
    <property type="project" value="UniProtKB-UniRule"/>
</dbReference>
<gene>
    <name evidence="2" type="primary">def</name>
    <name evidence="3" type="ORF">DC28_14555</name>
</gene>
<evidence type="ECO:0000313" key="4">
    <source>
        <dbReference type="Proteomes" id="UP000029692"/>
    </source>
</evidence>
<dbReference type="Gene3D" id="3.90.45.10">
    <property type="entry name" value="Peptide deformylase"/>
    <property type="match status" value="1"/>
</dbReference>
<comment type="function">
    <text evidence="2">Removes the formyl group from the N-terminal Met of newly synthesized proteins. Requires at least a dipeptide for an efficient rate of reaction. N-terminal L-methionine is a prerequisite for activity but the enzyme has broad specificity at other positions.</text>
</comment>
<feature type="binding site" evidence="2">
    <location>
        <position position="134"/>
    </location>
    <ligand>
        <name>Fe cation</name>
        <dbReference type="ChEBI" id="CHEBI:24875"/>
    </ligand>
</feature>
<dbReference type="GO" id="GO:0006412">
    <property type="term" value="P:translation"/>
    <property type="evidence" value="ECO:0007669"/>
    <property type="project" value="UniProtKB-UniRule"/>
</dbReference>
<dbReference type="eggNOG" id="COG0242">
    <property type="taxonomic scope" value="Bacteria"/>
</dbReference>
<accession>A0A098QW42</accession>
<comment type="similarity">
    <text evidence="1 2">Belongs to the polypeptide deformylase family.</text>
</comment>
<dbReference type="RefSeq" id="WP_037550108.1">
    <property type="nucleotide sequence ID" value="NZ_JNUP01000072.1"/>
</dbReference>
<evidence type="ECO:0000256" key="2">
    <source>
        <dbReference type="HAMAP-Rule" id="MF_00163"/>
    </source>
</evidence>
<dbReference type="AlphaFoldDB" id="A0A098QW42"/>
<dbReference type="EMBL" id="JNUP01000072">
    <property type="protein sequence ID" value="KGE70722.1"/>
    <property type="molecule type" value="Genomic_DNA"/>
</dbReference>
<proteinExistence type="inferred from homology"/>
<dbReference type="PIRSF" id="PIRSF004749">
    <property type="entry name" value="Pep_def"/>
    <property type="match status" value="1"/>
</dbReference>
<keyword evidence="2" id="KW-0648">Protein biosynthesis</keyword>
<keyword evidence="2" id="KW-0479">Metal-binding</keyword>
<dbReference type="SUPFAM" id="SSF56420">
    <property type="entry name" value="Peptide deformylase"/>
    <property type="match status" value="1"/>
</dbReference>
<dbReference type="Pfam" id="PF01327">
    <property type="entry name" value="Pep_deformylase"/>
    <property type="match status" value="1"/>
</dbReference>
<keyword evidence="4" id="KW-1185">Reference proteome</keyword>
<keyword evidence="2" id="KW-0408">Iron</keyword>
<dbReference type="InterPro" id="IPR023635">
    <property type="entry name" value="Peptide_deformylase"/>
</dbReference>
<evidence type="ECO:0000256" key="1">
    <source>
        <dbReference type="ARBA" id="ARBA00010759"/>
    </source>
</evidence>